<gene>
    <name evidence="1" type="ORF">SAMN05421773_11677</name>
</gene>
<accession>A0A1I1SKW2</accession>
<evidence type="ECO:0000313" key="1">
    <source>
        <dbReference type="EMBL" id="SFD47086.1"/>
    </source>
</evidence>
<dbReference type="RefSeq" id="WP_093840933.1">
    <property type="nucleotide sequence ID" value="NZ_FOLM01000016.1"/>
</dbReference>
<dbReference type="AlphaFoldDB" id="A0A1I1SKW2"/>
<protein>
    <recommendedName>
        <fullName evidence="3">Endonuclease III</fullName>
    </recommendedName>
</protein>
<dbReference type="EMBL" id="FOLM01000016">
    <property type="protein sequence ID" value="SFD47086.1"/>
    <property type="molecule type" value="Genomic_DNA"/>
</dbReference>
<reference evidence="1 2" key="1">
    <citation type="submission" date="2016-10" db="EMBL/GenBank/DDBJ databases">
        <authorList>
            <person name="de Groot N.N."/>
        </authorList>
    </citation>
    <scope>NUCLEOTIDE SEQUENCE [LARGE SCALE GENOMIC DNA]</scope>
    <source>
        <strain evidence="1 2">CGMCC 4.5739</strain>
    </source>
</reference>
<organism evidence="1 2">
    <name type="scientific">Streptomyces aidingensis</name>
    <dbReference type="NCBI Taxonomy" id="910347"/>
    <lineage>
        <taxon>Bacteria</taxon>
        <taxon>Bacillati</taxon>
        <taxon>Actinomycetota</taxon>
        <taxon>Actinomycetes</taxon>
        <taxon>Kitasatosporales</taxon>
        <taxon>Streptomycetaceae</taxon>
        <taxon>Streptomyces</taxon>
    </lineage>
</organism>
<keyword evidence="2" id="KW-1185">Reference proteome</keyword>
<evidence type="ECO:0008006" key="3">
    <source>
        <dbReference type="Google" id="ProtNLM"/>
    </source>
</evidence>
<name>A0A1I1SKW2_9ACTN</name>
<sequence>MTRTEQERIAGALLDRYGHRSLAEEAEINLQGAPHSLYQLLQLAALADARTGPGEAVRIFTELRGRRWSTAGHMVRADPAEVSRTLTAAGLPESDSERITTAMRDAALHLQEDHGGDLGELREDAGRDPERERALLRHFAGVDDTVVDAFVREAQLLWTELMPFADKKALDAAARLELDEDAAGLRGLAGGDREFVRLVDALVRIRHERDGYREIRDRARSEGGGRDRR</sequence>
<dbReference type="OrthoDB" id="3466682at2"/>
<dbReference type="STRING" id="910347.SAMN05421773_11677"/>
<evidence type="ECO:0000313" key="2">
    <source>
        <dbReference type="Proteomes" id="UP000199207"/>
    </source>
</evidence>
<proteinExistence type="predicted"/>
<dbReference type="Proteomes" id="UP000199207">
    <property type="component" value="Unassembled WGS sequence"/>
</dbReference>